<evidence type="ECO:0000313" key="3">
    <source>
        <dbReference type="Proteomes" id="UP001364617"/>
    </source>
</evidence>
<dbReference type="EMBL" id="JAYKXH010000005">
    <property type="protein sequence ID" value="KAK7169526.1"/>
    <property type="molecule type" value="Genomic_DNA"/>
</dbReference>
<comment type="caution">
    <text evidence="2">The sequence shown here is derived from an EMBL/GenBank/DDBJ whole genome shotgun (WGS) entry which is preliminary data.</text>
</comment>
<accession>A0AAN9DCW8</accession>
<dbReference type="AlphaFoldDB" id="A0AAN9DCW8"/>
<keyword evidence="1" id="KW-0175">Coiled coil</keyword>
<sequence>MAHTFTPPGPKSFRKFTRESLKAIESRIAEENKKSKDKRERIKVDACEEKPNSGLEAGKSLPFIYGDTPRGLVSTPLEDLDQFYINQATFIVVNKKKTISRFNAAPALYIFSPFNLLRRLSIKILVHTYPSQVLKHADGDCLAVLDGSYVHTL</sequence>
<keyword evidence="3" id="KW-1185">Reference proteome</keyword>
<protein>
    <submittedName>
        <fullName evidence="2">Uncharacterized protein</fullName>
    </submittedName>
</protein>
<proteinExistence type="predicted"/>
<organism evidence="2 3">
    <name type="scientific">Phoxinus phoxinus</name>
    <name type="common">Eurasian minnow</name>
    <dbReference type="NCBI Taxonomy" id="58324"/>
    <lineage>
        <taxon>Eukaryota</taxon>
        <taxon>Metazoa</taxon>
        <taxon>Chordata</taxon>
        <taxon>Craniata</taxon>
        <taxon>Vertebrata</taxon>
        <taxon>Euteleostomi</taxon>
        <taxon>Actinopterygii</taxon>
        <taxon>Neopterygii</taxon>
        <taxon>Teleostei</taxon>
        <taxon>Ostariophysi</taxon>
        <taxon>Cypriniformes</taxon>
        <taxon>Leuciscidae</taxon>
        <taxon>Phoxininae</taxon>
        <taxon>Phoxinus</taxon>
    </lineage>
</organism>
<evidence type="ECO:0000256" key="1">
    <source>
        <dbReference type="SAM" id="Coils"/>
    </source>
</evidence>
<reference evidence="2 3" key="1">
    <citation type="submission" date="2024-02" db="EMBL/GenBank/DDBJ databases">
        <title>Chromosome-level genome assembly of the Eurasian Minnow (Phoxinus phoxinus).</title>
        <authorList>
            <person name="Oriowo T.O."/>
            <person name="Martin S."/>
            <person name="Stange M."/>
            <person name="Chrysostomakis Y."/>
            <person name="Brown T."/>
            <person name="Winkler S."/>
            <person name="Kukowka S."/>
            <person name="Myers E.W."/>
            <person name="Bohne A."/>
        </authorList>
    </citation>
    <scope>NUCLEOTIDE SEQUENCE [LARGE SCALE GENOMIC DNA]</scope>
    <source>
        <strain evidence="2">ZFMK-TIS-60720</strain>
        <tissue evidence="2">Whole Organism</tissue>
    </source>
</reference>
<evidence type="ECO:0000313" key="2">
    <source>
        <dbReference type="EMBL" id="KAK7169526.1"/>
    </source>
</evidence>
<feature type="coiled-coil region" evidence="1">
    <location>
        <begin position="14"/>
        <end position="41"/>
    </location>
</feature>
<dbReference type="Proteomes" id="UP001364617">
    <property type="component" value="Unassembled WGS sequence"/>
</dbReference>
<gene>
    <name evidence="2" type="ORF">R3I93_005486</name>
</gene>
<name>A0AAN9DCW8_9TELE</name>